<evidence type="ECO:0000313" key="1">
    <source>
        <dbReference type="EMBL" id="APC41543.1"/>
    </source>
</evidence>
<dbReference type="EMBL" id="CP015756">
    <property type="protein sequence ID" value="APC41543.1"/>
    <property type="molecule type" value="Genomic_DNA"/>
</dbReference>
<name>A0A1J0GJT5_9CLOT</name>
<accession>A0A1J0GJT5</accession>
<proteinExistence type="predicted"/>
<evidence type="ECO:0000313" key="2">
    <source>
        <dbReference type="Proteomes" id="UP000182569"/>
    </source>
</evidence>
<dbReference type="AlphaFoldDB" id="A0A1J0GJT5"/>
<dbReference type="STRING" id="1552.A7L45_16390"/>
<dbReference type="RefSeq" id="WP_071613835.1">
    <property type="nucleotide sequence ID" value="NZ_CP015756.1"/>
</dbReference>
<dbReference type="Proteomes" id="UP000182569">
    <property type="component" value="Chromosome"/>
</dbReference>
<organism evidence="1 2">
    <name type="scientific">Clostridium estertheticum subsp. estertheticum</name>
    <dbReference type="NCBI Taxonomy" id="1552"/>
    <lineage>
        <taxon>Bacteria</taxon>
        <taxon>Bacillati</taxon>
        <taxon>Bacillota</taxon>
        <taxon>Clostridia</taxon>
        <taxon>Eubacteriales</taxon>
        <taxon>Clostridiaceae</taxon>
        <taxon>Clostridium</taxon>
    </lineage>
</organism>
<dbReference type="OrthoDB" id="1907648at2"/>
<reference evidence="2" key="1">
    <citation type="journal article" date="2016" name="Front. Microbiol.">
        <title>Complete Genome Sequence of Clostridium estertheticum DSM 8809, a Microbe Identified in Spoiled Vacuum Packed Beef.</title>
        <authorList>
            <person name="Yu Z."/>
            <person name="Gunn L."/>
            <person name="Brennan E."/>
            <person name="Reid R."/>
            <person name="Wall P.G."/>
            <person name="Gaora O.P."/>
            <person name="Hurley D."/>
            <person name="Bolton D."/>
            <person name="Fanning S."/>
        </authorList>
    </citation>
    <scope>NUCLEOTIDE SEQUENCE [LARGE SCALE GENOMIC DNA]</scope>
    <source>
        <strain evidence="2">DSM 8809</strain>
    </source>
</reference>
<sequence length="95" mass="11392">MKFIIDGKIYDTEKAETIIKYETSYPIKILTGHTIYVRRPTTLYKTKKGNWFSVNIGDFEQHNFNKENEISVKRLFTELNKIKLYTKYFEELDEA</sequence>
<dbReference type="KEGG" id="ceu:A7L45_16390"/>
<keyword evidence="2" id="KW-1185">Reference proteome</keyword>
<gene>
    <name evidence="1" type="ORF">A7L45_16390</name>
</gene>
<protein>
    <submittedName>
        <fullName evidence="1">Uncharacterized protein</fullName>
    </submittedName>
</protein>